<accession>A0A401P188</accession>
<evidence type="ECO:0000313" key="1">
    <source>
        <dbReference type="EMBL" id="GCB66881.1"/>
    </source>
</evidence>
<dbReference type="AlphaFoldDB" id="A0A401P188"/>
<gene>
    <name evidence="1" type="ORF">scyTo_0010162</name>
</gene>
<protein>
    <submittedName>
        <fullName evidence="1">Uncharacterized protein</fullName>
    </submittedName>
</protein>
<name>A0A401P188_SCYTO</name>
<sequence>MRDERNRVNLIHMSQLQAQYDKAHKKTQRVIREKAHQLLKNPERHPVTLQRQSDNECEGRPVVRVLAAGPHSPGLADQYVLGLPLRVHLSPDYLHGTGQSQRIAPERRQPGSLLRREHHIQQSAVLRNFPQSLQETWLFVYCDQET</sequence>
<comment type="caution">
    <text evidence="1">The sequence shown here is derived from an EMBL/GenBank/DDBJ whole genome shotgun (WGS) entry which is preliminary data.</text>
</comment>
<evidence type="ECO:0000313" key="2">
    <source>
        <dbReference type="Proteomes" id="UP000288216"/>
    </source>
</evidence>
<keyword evidence="2" id="KW-1185">Reference proteome</keyword>
<dbReference type="Proteomes" id="UP000288216">
    <property type="component" value="Unassembled WGS sequence"/>
</dbReference>
<reference evidence="1 2" key="1">
    <citation type="journal article" date="2018" name="Nat. Ecol. Evol.">
        <title>Shark genomes provide insights into elasmobranch evolution and the origin of vertebrates.</title>
        <authorList>
            <person name="Hara Y"/>
            <person name="Yamaguchi K"/>
            <person name="Onimaru K"/>
            <person name="Kadota M"/>
            <person name="Koyanagi M"/>
            <person name="Keeley SD"/>
            <person name="Tatsumi K"/>
            <person name="Tanaka K"/>
            <person name="Motone F"/>
            <person name="Kageyama Y"/>
            <person name="Nozu R"/>
            <person name="Adachi N"/>
            <person name="Nishimura O"/>
            <person name="Nakagawa R"/>
            <person name="Tanegashima C"/>
            <person name="Kiyatake I"/>
            <person name="Matsumoto R"/>
            <person name="Murakumo K"/>
            <person name="Nishida K"/>
            <person name="Terakita A"/>
            <person name="Kuratani S"/>
            <person name="Sato K"/>
            <person name="Hyodo S Kuraku.S."/>
        </authorList>
    </citation>
    <scope>NUCLEOTIDE SEQUENCE [LARGE SCALE GENOMIC DNA]</scope>
</reference>
<dbReference type="EMBL" id="BFAA01004326">
    <property type="protein sequence ID" value="GCB66881.1"/>
    <property type="molecule type" value="Genomic_DNA"/>
</dbReference>
<organism evidence="1 2">
    <name type="scientific">Scyliorhinus torazame</name>
    <name type="common">Cloudy catshark</name>
    <name type="synonym">Catulus torazame</name>
    <dbReference type="NCBI Taxonomy" id="75743"/>
    <lineage>
        <taxon>Eukaryota</taxon>
        <taxon>Metazoa</taxon>
        <taxon>Chordata</taxon>
        <taxon>Craniata</taxon>
        <taxon>Vertebrata</taxon>
        <taxon>Chondrichthyes</taxon>
        <taxon>Elasmobranchii</taxon>
        <taxon>Galeomorphii</taxon>
        <taxon>Galeoidea</taxon>
        <taxon>Carcharhiniformes</taxon>
        <taxon>Scyliorhinidae</taxon>
        <taxon>Scyliorhinus</taxon>
    </lineage>
</organism>
<proteinExistence type="predicted"/>